<dbReference type="SUPFAM" id="SSF55486">
    <property type="entry name" value="Metalloproteases ('zincins'), catalytic domain"/>
    <property type="match status" value="1"/>
</dbReference>
<feature type="signal peptide" evidence="1">
    <location>
        <begin position="1"/>
        <end position="17"/>
    </location>
</feature>
<keyword evidence="1" id="KW-0732">Signal</keyword>
<dbReference type="Gene3D" id="3.40.390.10">
    <property type="entry name" value="Collagenase (Catalytic Domain)"/>
    <property type="match status" value="1"/>
</dbReference>
<comment type="caution">
    <text evidence="2">The sequence shown here is derived from an EMBL/GenBank/DDBJ whole genome shotgun (WGS) entry which is preliminary data.</text>
</comment>
<protein>
    <recommendedName>
        <fullName evidence="4">Archaemetzincin</fullName>
    </recommendedName>
</protein>
<dbReference type="EMBL" id="QRYP01000025">
    <property type="protein sequence ID" value="RGU96249.1"/>
    <property type="molecule type" value="Genomic_DNA"/>
</dbReference>
<accession>A0AA92TR54</accession>
<reference evidence="2 3" key="1">
    <citation type="submission" date="2018-08" db="EMBL/GenBank/DDBJ databases">
        <title>A genome reference for cultivated species of the human gut microbiota.</title>
        <authorList>
            <person name="Zou Y."/>
            <person name="Xue W."/>
            <person name="Luo G."/>
        </authorList>
    </citation>
    <scope>NUCLEOTIDE SEQUENCE [LARGE SCALE GENOMIC DNA]</scope>
    <source>
        <strain evidence="2 3">AF15-25</strain>
    </source>
</reference>
<evidence type="ECO:0000313" key="2">
    <source>
        <dbReference type="EMBL" id="RGU96249.1"/>
    </source>
</evidence>
<dbReference type="PROSITE" id="PS51257">
    <property type="entry name" value="PROKAR_LIPOPROTEIN"/>
    <property type="match status" value="1"/>
</dbReference>
<evidence type="ECO:0000256" key="1">
    <source>
        <dbReference type="SAM" id="SignalP"/>
    </source>
</evidence>
<dbReference type="AlphaFoldDB" id="A0AA92TR54"/>
<name>A0AA92TR54_9BACT</name>
<evidence type="ECO:0008006" key="4">
    <source>
        <dbReference type="Google" id="ProtNLM"/>
    </source>
</evidence>
<sequence>MKKLLLFIAGISILFLAGCYNGNQSHGNEEMGDSLPADPPLGYVIELKPLGNFSHQEAEQLREELVKQLGIIFNTKPKAWVEASVFVGDKKEIPASCLYKPRNRYWAGGILKMLHEEHGGNDEIVTIGLTHRDISTSIHGQYNYGIMGLSFRPGDACVVSTFRLKRKDDLWKVTIHEFLHSRGLPHCKKDDLKCLMQDAHGKNTFYMKHGVCKDCKNSLRMIMTHQETKYQNT</sequence>
<dbReference type="RefSeq" id="WP_118080580.1">
    <property type="nucleotide sequence ID" value="NZ_QRYP01000025.1"/>
</dbReference>
<gene>
    <name evidence="2" type="ORF">DWW35_09665</name>
</gene>
<proteinExistence type="predicted"/>
<dbReference type="InterPro" id="IPR024079">
    <property type="entry name" value="MetalloPept_cat_dom_sf"/>
</dbReference>
<organism evidence="2 3">
    <name type="scientific">Segatella copri</name>
    <dbReference type="NCBI Taxonomy" id="165179"/>
    <lineage>
        <taxon>Bacteria</taxon>
        <taxon>Pseudomonadati</taxon>
        <taxon>Bacteroidota</taxon>
        <taxon>Bacteroidia</taxon>
        <taxon>Bacteroidales</taxon>
        <taxon>Prevotellaceae</taxon>
        <taxon>Segatella</taxon>
    </lineage>
</organism>
<dbReference type="Proteomes" id="UP000285236">
    <property type="component" value="Unassembled WGS sequence"/>
</dbReference>
<feature type="chain" id="PRO_5041638210" description="Archaemetzincin" evidence="1">
    <location>
        <begin position="18"/>
        <end position="233"/>
    </location>
</feature>
<evidence type="ECO:0000313" key="3">
    <source>
        <dbReference type="Proteomes" id="UP000285236"/>
    </source>
</evidence>
<dbReference type="GO" id="GO:0008237">
    <property type="term" value="F:metallopeptidase activity"/>
    <property type="evidence" value="ECO:0007669"/>
    <property type="project" value="InterPro"/>
</dbReference>